<dbReference type="InterPro" id="IPR046342">
    <property type="entry name" value="CBS_dom_sf"/>
</dbReference>
<keyword evidence="8" id="KW-0868">Chloride</keyword>
<evidence type="ECO:0000256" key="2">
    <source>
        <dbReference type="ARBA" id="ARBA00022448"/>
    </source>
</evidence>
<evidence type="ECO:0000313" key="14">
    <source>
        <dbReference type="Proteomes" id="UP001596037"/>
    </source>
</evidence>
<feature type="domain" description="CBS" evidence="12">
    <location>
        <begin position="509"/>
        <end position="565"/>
    </location>
</feature>
<keyword evidence="3 11" id="KW-0812">Transmembrane</keyword>
<evidence type="ECO:0000313" key="13">
    <source>
        <dbReference type="EMBL" id="MFC5498440.1"/>
    </source>
</evidence>
<dbReference type="Gene3D" id="3.10.580.10">
    <property type="entry name" value="CBS-domain"/>
    <property type="match status" value="1"/>
</dbReference>
<feature type="transmembrane region" description="Helical" evidence="11">
    <location>
        <begin position="369"/>
        <end position="394"/>
    </location>
</feature>
<keyword evidence="9" id="KW-0407">Ion channel</keyword>
<evidence type="ECO:0000256" key="6">
    <source>
        <dbReference type="ARBA" id="ARBA00023136"/>
    </source>
</evidence>
<keyword evidence="4 11" id="KW-1133">Transmembrane helix</keyword>
<dbReference type="InterPro" id="IPR001807">
    <property type="entry name" value="ClC"/>
</dbReference>
<dbReference type="SUPFAM" id="SSF54631">
    <property type="entry name" value="CBS-domain pair"/>
    <property type="match status" value="1"/>
</dbReference>
<evidence type="ECO:0000256" key="11">
    <source>
        <dbReference type="SAM" id="Phobius"/>
    </source>
</evidence>
<sequence length="565" mass="59573">MRPLRDTALLALLRLRPSEWQKTLAFAALIGVTGALATIGFRGAVLLAEHLLFGRQDGLVRIAEGLAWWQRLAMPAAGGAVAGLLLMWARRLGAQKPAGDYMEAISLGSGDLPVRVSLVRALSSAATVATGGAIGREGPMVQLAALTGSLLGRWRRSPIPRRRLLVACGAAAGVATAYSAPIAGALFVAEIVLQSVAIESLGPLLVAAVMANLTQTALVGFSPAYRMPGFVLPHGTSTLLLAGLGLVAGFAAPAYLWLLDRAHGAFGRWPAALWLKLGAGGLIVGALSIAKPEVWGNGYSVVNSILQGNWPWTVLIAVLVFKLLAVAATTGSGAVGGIFTPTLFVGAVAGALFGAGVQQLWPGLLPVPASVAVGMGAFLAACTHAPLMSVLMIFEMTENYGVVVPLMLACVVGYFISRALRPESIYSAVRALLPAPSLAIAADFLRRDSATVRAGQSLRELEEVFLRYRWQHVYVLDDEGSFLGAISLYDLAPLLREGHGEAGWPAQLLRTDYPRVSSVTPSWQVLETFAAHPGERLPVLDGRGRLLGHVTKTDVVLMFRERLGN</sequence>
<feature type="transmembrane region" description="Helical" evidence="11">
    <location>
        <begin position="24"/>
        <end position="48"/>
    </location>
</feature>
<evidence type="ECO:0000256" key="8">
    <source>
        <dbReference type="ARBA" id="ARBA00023214"/>
    </source>
</evidence>
<feature type="transmembrane region" description="Helical" evidence="11">
    <location>
        <begin position="237"/>
        <end position="259"/>
    </location>
</feature>
<evidence type="ECO:0000256" key="9">
    <source>
        <dbReference type="ARBA" id="ARBA00023303"/>
    </source>
</evidence>
<dbReference type="NCBIfam" id="NF002505">
    <property type="entry name" value="PRK01862.1"/>
    <property type="match status" value="1"/>
</dbReference>
<feature type="transmembrane region" description="Helical" evidence="11">
    <location>
        <begin position="164"/>
        <end position="189"/>
    </location>
</feature>
<dbReference type="EMBL" id="JBHSMF010000006">
    <property type="protein sequence ID" value="MFC5498440.1"/>
    <property type="molecule type" value="Genomic_DNA"/>
</dbReference>
<dbReference type="Pfam" id="PF00654">
    <property type="entry name" value="Voltage_CLC"/>
    <property type="match status" value="1"/>
</dbReference>
<dbReference type="RefSeq" id="WP_376850492.1">
    <property type="nucleotide sequence ID" value="NZ_JBHSMF010000006.1"/>
</dbReference>
<evidence type="ECO:0000256" key="1">
    <source>
        <dbReference type="ARBA" id="ARBA00004141"/>
    </source>
</evidence>
<feature type="transmembrane region" description="Helical" evidence="11">
    <location>
        <begin position="310"/>
        <end position="328"/>
    </location>
</feature>
<reference evidence="14" key="1">
    <citation type="journal article" date="2019" name="Int. J. Syst. Evol. Microbiol.">
        <title>The Global Catalogue of Microorganisms (GCM) 10K type strain sequencing project: providing services to taxonomists for standard genome sequencing and annotation.</title>
        <authorList>
            <consortium name="The Broad Institute Genomics Platform"/>
            <consortium name="The Broad Institute Genome Sequencing Center for Infectious Disease"/>
            <person name="Wu L."/>
            <person name="Ma J."/>
        </authorList>
    </citation>
    <scope>NUCLEOTIDE SEQUENCE [LARGE SCALE GENOMIC DNA]</scope>
    <source>
        <strain evidence="14">CCUG 57401</strain>
    </source>
</reference>
<evidence type="ECO:0000256" key="10">
    <source>
        <dbReference type="PROSITE-ProRule" id="PRU00703"/>
    </source>
</evidence>
<organism evidence="13 14">
    <name type="scientific">Caenimonas terrae</name>
    <dbReference type="NCBI Taxonomy" id="696074"/>
    <lineage>
        <taxon>Bacteria</taxon>
        <taxon>Pseudomonadati</taxon>
        <taxon>Pseudomonadota</taxon>
        <taxon>Betaproteobacteria</taxon>
        <taxon>Burkholderiales</taxon>
        <taxon>Comamonadaceae</taxon>
        <taxon>Caenimonas</taxon>
    </lineage>
</organism>
<keyword evidence="6 11" id="KW-0472">Membrane</keyword>
<name>A0ABW0NCR8_9BURK</name>
<keyword evidence="5" id="KW-0406">Ion transport</keyword>
<keyword evidence="2" id="KW-0813">Transport</keyword>
<dbReference type="InterPro" id="IPR014743">
    <property type="entry name" value="Cl-channel_core"/>
</dbReference>
<dbReference type="InterPro" id="IPR000644">
    <property type="entry name" value="CBS_dom"/>
</dbReference>
<accession>A0ABW0NCR8</accession>
<feature type="transmembrane region" description="Helical" evidence="11">
    <location>
        <begin position="68"/>
        <end position="89"/>
    </location>
</feature>
<feature type="domain" description="CBS" evidence="12">
    <location>
        <begin position="445"/>
        <end position="501"/>
    </location>
</feature>
<protein>
    <submittedName>
        <fullName evidence="13">ClcB-like voltage-gated chloride channel protein</fullName>
    </submittedName>
</protein>
<dbReference type="PANTHER" id="PTHR43427">
    <property type="entry name" value="CHLORIDE CHANNEL PROTEIN CLC-E"/>
    <property type="match status" value="1"/>
</dbReference>
<evidence type="ECO:0000256" key="4">
    <source>
        <dbReference type="ARBA" id="ARBA00022989"/>
    </source>
</evidence>
<dbReference type="CDD" id="cd00400">
    <property type="entry name" value="Voltage_gated_ClC"/>
    <property type="match status" value="1"/>
</dbReference>
<keyword evidence="14" id="KW-1185">Reference proteome</keyword>
<proteinExistence type="predicted"/>
<dbReference type="PROSITE" id="PS51371">
    <property type="entry name" value="CBS"/>
    <property type="match status" value="2"/>
</dbReference>
<dbReference type="InterPro" id="IPR050368">
    <property type="entry name" value="ClC-type_chloride_channel"/>
</dbReference>
<dbReference type="SMART" id="SM00116">
    <property type="entry name" value="CBS"/>
    <property type="match status" value="2"/>
</dbReference>
<gene>
    <name evidence="13" type="ORF">ACFPOE_12920</name>
</gene>
<comment type="caution">
    <text evidence="13">The sequence shown here is derived from an EMBL/GenBank/DDBJ whole genome shotgun (WGS) entry which is preliminary data.</text>
</comment>
<dbReference type="SUPFAM" id="SSF81340">
    <property type="entry name" value="Clc chloride channel"/>
    <property type="match status" value="1"/>
</dbReference>
<feature type="transmembrane region" description="Helical" evidence="11">
    <location>
        <begin position="334"/>
        <end position="357"/>
    </location>
</feature>
<feature type="transmembrane region" description="Helical" evidence="11">
    <location>
        <begin position="271"/>
        <end position="290"/>
    </location>
</feature>
<evidence type="ECO:0000256" key="5">
    <source>
        <dbReference type="ARBA" id="ARBA00023065"/>
    </source>
</evidence>
<dbReference type="Proteomes" id="UP001596037">
    <property type="component" value="Unassembled WGS sequence"/>
</dbReference>
<keyword evidence="7" id="KW-0869">Chloride channel</keyword>
<keyword evidence="10" id="KW-0129">CBS domain</keyword>
<evidence type="ECO:0000256" key="7">
    <source>
        <dbReference type="ARBA" id="ARBA00023173"/>
    </source>
</evidence>
<dbReference type="Pfam" id="PF00571">
    <property type="entry name" value="CBS"/>
    <property type="match status" value="2"/>
</dbReference>
<evidence type="ECO:0000259" key="12">
    <source>
        <dbReference type="PROSITE" id="PS51371"/>
    </source>
</evidence>
<dbReference type="Gene3D" id="1.10.3080.10">
    <property type="entry name" value="Clc chloride channel"/>
    <property type="match status" value="1"/>
</dbReference>
<dbReference type="PANTHER" id="PTHR43427:SF6">
    <property type="entry name" value="CHLORIDE CHANNEL PROTEIN CLC-E"/>
    <property type="match status" value="1"/>
</dbReference>
<evidence type="ECO:0000256" key="3">
    <source>
        <dbReference type="ARBA" id="ARBA00022692"/>
    </source>
</evidence>
<dbReference type="PRINTS" id="PR00762">
    <property type="entry name" value="CLCHANNEL"/>
</dbReference>
<comment type="subcellular location">
    <subcellularLocation>
        <location evidence="1">Membrane</location>
        <topology evidence="1">Multi-pass membrane protein</topology>
    </subcellularLocation>
</comment>
<dbReference type="CDD" id="cd02205">
    <property type="entry name" value="CBS_pair_SF"/>
    <property type="match status" value="1"/>
</dbReference>
<feature type="transmembrane region" description="Helical" evidence="11">
    <location>
        <begin position="400"/>
        <end position="420"/>
    </location>
</feature>